<dbReference type="EMBL" id="CATOUU010001038">
    <property type="protein sequence ID" value="CAI9968466.1"/>
    <property type="molecule type" value="Genomic_DNA"/>
</dbReference>
<protein>
    <submittedName>
        <fullName evidence="1">Uncharacterized protein</fullName>
    </submittedName>
</protein>
<evidence type="ECO:0000313" key="2">
    <source>
        <dbReference type="EMBL" id="CAL6080248.1"/>
    </source>
</evidence>
<evidence type="ECO:0000313" key="1">
    <source>
        <dbReference type="EMBL" id="CAI9968466.1"/>
    </source>
</evidence>
<dbReference type="Proteomes" id="UP001642409">
    <property type="component" value="Unassembled WGS sequence"/>
</dbReference>
<name>A0AA86R742_9EUKA</name>
<dbReference type="InterPro" id="IPR015947">
    <property type="entry name" value="PUA-like_sf"/>
</dbReference>
<dbReference type="SUPFAM" id="SSF88697">
    <property type="entry name" value="PUA domain-like"/>
    <property type="match status" value="1"/>
</dbReference>
<comment type="caution">
    <text evidence="1">The sequence shown here is derived from an EMBL/GenBank/DDBJ whole genome shotgun (WGS) entry which is preliminary data.</text>
</comment>
<evidence type="ECO:0000313" key="3">
    <source>
        <dbReference type="Proteomes" id="UP001642409"/>
    </source>
</evidence>
<reference evidence="1" key="1">
    <citation type="submission" date="2023-06" db="EMBL/GenBank/DDBJ databases">
        <authorList>
            <person name="Kurt Z."/>
        </authorList>
    </citation>
    <scope>NUCLEOTIDE SEQUENCE</scope>
</reference>
<proteinExistence type="predicted"/>
<keyword evidence="3" id="KW-1185">Reference proteome</keyword>
<accession>A0AA86R742</accession>
<sequence length="152" mass="17803">MLSGDQHIPTTLLTQFTEKPYYGLKMHANLLNAEKIKNCCDQNKTYDINIYNKTQERVIIQRMRRGDICLIIQTQPKHYSGAIAIVQVVDIKLTVITVSFLRYLQRKISIEDLKKLDPVFNYSKMIITIPEKLFNRIIQMEDVKTLVIDRTE</sequence>
<dbReference type="AlphaFoldDB" id="A0AA86R742"/>
<organism evidence="1">
    <name type="scientific">Hexamita inflata</name>
    <dbReference type="NCBI Taxonomy" id="28002"/>
    <lineage>
        <taxon>Eukaryota</taxon>
        <taxon>Metamonada</taxon>
        <taxon>Diplomonadida</taxon>
        <taxon>Hexamitidae</taxon>
        <taxon>Hexamitinae</taxon>
        <taxon>Hexamita</taxon>
    </lineage>
</organism>
<gene>
    <name evidence="1" type="ORF">HINF_LOCUS56111</name>
    <name evidence="2" type="ORF">HINF_LOCUS59776</name>
</gene>
<reference evidence="2 3" key="2">
    <citation type="submission" date="2024-07" db="EMBL/GenBank/DDBJ databases">
        <authorList>
            <person name="Akdeniz Z."/>
        </authorList>
    </citation>
    <scope>NUCLEOTIDE SEQUENCE [LARGE SCALE GENOMIC DNA]</scope>
</reference>
<dbReference type="EMBL" id="CAXDID020000345">
    <property type="protein sequence ID" value="CAL6080248.1"/>
    <property type="molecule type" value="Genomic_DNA"/>
</dbReference>